<dbReference type="AlphaFoldDB" id="A0A9J7IMU4"/>
<dbReference type="GO" id="GO:0072659">
    <property type="term" value="P:protein localization to plasma membrane"/>
    <property type="evidence" value="ECO:0007669"/>
    <property type="project" value="TreeGrafter"/>
</dbReference>
<name>A0A9J7IMU4_SPOLT</name>
<reference evidence="7" key="1">
    <citation type="submission" date="2025-08" db="UniProtKB">
        <authorList>
            <consortium name="RefSeq"/>
        </authorList>
    </citation>
    <scope>IDENTIFICATION</scope>
    <source>
        <strain evidence="7">Ishihara</strain>
        <tissue evidence="7">Whole body</tissue>
    </source>
</reference>
<feature type="transmembrane region" description="Helical" evidence="5">
    <location>
        <begin position="146"/>
        <end position="165"/>
    </location>
</feature>
<comment type="function">
    <text evidence="5">A acetyltransferase, which acetylates the inositol ring of phosphatidylinositol during biosynthesis of GPI-anchor.</text>
</comment>
<feature type="transmembrane region" description="Helical" evidence="5">
    <location>
        <begin position="407"/>
        <end position="429"/>
    </location>
</feature>
<dbReference type="PIRSF" id="PIRSF017321">
    <property type="entry name" value="GWT1"/>
    <property type="match status" value="1"/>
</dbReference>
<feature type="transmembrane region" description="Helical" evidence="5">
    <location>
        <begin position="72"/>
        <end position="90"/>
    </location>
</feature>
<feature type="transmembrane region" description="Helical" evidence="5">
    <location>
        <begin position="217"/>
        <end position="234"/>
    </location>
</feature>
<feature type="transmembrane region" description="Helical" evidence="5">
    <location>
        <begin position="310"/>
        <end position="329"/>
    </location>
</feature>
<feature type="transmembrane region" description="Helical" evidence="5">
    <location>
        <begin position="341"/>
        <end position="363"/>
    </location>
</feature>
<feature type="transmembrane region" description="Helical" evidence="5">
    <location>
        <begin position="110"/>
        <end position="131"/>
    </location>
</feature>
<protein>
    <recommendedName>
        <fullName evidence="5">Phosphatidylinositol-glycan biosynthesis class W protein</fullName>
        <ecNumber evidence="5">2.3.-.-</ecNumber>
    </recommendedName>
</protein>
<evidence type="ECO:0000256" key="4">
    <source>
        <dbReference type="ARBA" id="ARBA00023136"/>
    </source>
</evidence>
<feature type="transmembrane region" description="Helical" evidence="5">
    <location>
        <begin position="239"/>
        <end position="257"/>
    </location>
</feature>
<dbReference type="Proteomes" id="UP000301870">
    <property type="component" value="Chromosome 15"/>
</dbReference>
<dbReference type="Pfam" id="PF06423">
    <property type="entry name" value="GWT1"/>
    <property type="match status" value="1"/>
</dbReference>
<dbReference type="GeneID" id="111352533"/>
<evidence type="ECO:0000256" key="3">
    <source>
        <dbReference type="ARBA" id="ARBA00022989"/>
    </source>
</evidence>
<feature type="transmembrane region" description="Helical" evidence="5">
    <location>
        <begin position="20"/>
        <end position="41"/>
    </location>
</feature>
<dbReference type="OrthoDB" id="15270at2759"/>
<dbReference type="GO" id="GO:0005789">
    <property type="term" value="C:endoplasmic reticulum membrane"/>
    <property type="evidence" value="ECO:0007669"/>
    <property type="project" value="UniProtKB-SubCell"/>
</dbReference>
<feature type="transmembrane region" description="Helical" evidence="5">
    <location>
        <begin position="277"/>
        <end position="298"/>
    </location>
</feature>
<feature type="transmembrane region" description="Helical" evidence="5">
    <location>
        <begin position="384"/>
        <end position="401"/>
    </location>
</feature>
<keyword evidence="5" id="KW-0256">Endoplasmic reticulum</keyword>
<keyword evidence="4 5" id="KW-0472">Membrane</keyword>
<keyword evidence="5" id="KW-0012">Acyltransferase</keyword>
<comment type="similarity">
    <text evidence="5">Belongs to the PIGW family.</text>
</comment>
<comment type="subcellular location">
    <subcellularLocation>
        <location evidence="5">Endoplasmic reticulum membrane</location>
        <topology evidence="5">Multi-pass membrane protein</topology>
    </subcellularLocation>
    <subcellularLocation>
        <location evidence="1">Membrane</location>
        <topology evidence="1">Multi-pass membrane protein</topology>
    </subcellularLocation>
</comment>
<comment type="pathway">
    <text evidence="5">Glycolipid biosynthesis; glycosylphosphatidylinositol-anchor biosynthesis.</text>
</comment>
<dbReference type="KEGG" id="sliu:111352533"/>
<keyword evidence="6" id="KW-1185">Reference proteome</keyword>
<dbReference type="PANTHER" id="PTHR20661:SF0">
    <property type="entry name" value="PHOSPHATIDYLINOSITOL-GLYCAN BIOSYNTHESIS CLASS W PROTEIN"/>
    <property type="match status" value="1"/>
</dbReference>
<proteinExistence type="inferred from homology"/>
<dbReference type="GO" id="GO:0006506">
    <property type="term" value="P:GPI anchor biosynthetic process"/>
    <property type="evidence" value="ECO:0007669"/>
    <property type="project" value="UniProtKB-KW"/>
</dbReference>
<dbReference type="RefSeq" id="XP_022820843.1">
    <property type="nucleotide sequence ID" value="XM_022965075.1"/>
</dbReference>
<sequence length="436" mass="49259">MNTSEYKKYHESFMQNNHGSTAVHTCACIFFTVQCAAYLAIKSRFPRCCQFAYEYMVMVLPMIIAHTLLAEYIYVLNLIIFTILLSNLLLYHQNVVKKFMQKNVFPNNRVALISCLRGLTYLITGLCILAVDFQDFPRYLAKTERFGFSLMDTGVGLFVIMSGVVHKDLRSQKLVEIVKGNLKIISILVILGVGRYVSVKQLNYQEHVTEYGVHWNFFFTIAVCKVLSTIVLYFSNNAVLLCILSLVVHELALYIGLQDWVFGDTPRNSLISANREGISSCLGYVSIYLFGVCIKNILLDKNVTKLNTQIKLVLGTVLMWFLTCFIHMIRPASRTLANAGYSIYIDTLLITMSAFLYFITVLVESKENGFKVPVILSPINTNGLSYFLIANLLTGAVNLSMRTLLVPSYVTFMILNIHMIVSSTVVVYLKALGLKI</sequence>
<keyword evidence="2 5" id="KW-0812">Transmembrane</keyword>
<evidence type="ECO:0000313" key="6">
    <source>
        <dbReference type="Proteomes" id="UP000301870"/>
    </source>
</evidence>
<evidence type="ECO:0000313" key="7">
    <source>
        <dbReference type="RefSeq" id="XP_022820843.1"/>
    </source>
</evidence>
<evidence type="ECO:0000256" key="2">
    <source>
        <dbReference type="ARBA" id="ARBA00022692"/>
    </source>
</evidence>
<evidence type="ECO:0000256" key="1">
    <source>
        <dbReference type="ARBA" id="ARBA00004141"/>
    </source>
</evidence>
<gene>
    <name evidence="7" type="primary">LOC111352533</name>
</gene>
<dbReference type="EC" id="2.3.-.-" evidence="5"/>
<dbReference type="GO" id="GO:0032216">
    <property type="term" value="F:glucosaminyl-phosphatidylinositol O-acyltransferase activity"/>
    <property type="evidence" value="ECO:0007669"/>
    <property type="project" value="TreeGrafter"/>
</dbReference>
<accession>A0A9J7IMU4</accession>
<keyword evidence="5" id="KW-0337">GPI-anchor biosynthesis</keyword>
<feature type="transmembrane region" description="Helical" evidence="5">
    <location>
        <begin position="48"/>
        <end position="66"/>
    </location>
</feature>
<dbReference type="PANTHER" id="PTHR20661">
    <property type="entry name" value="PHOSPHATIDYLINOSITOL-GLYCAN BIOSYNTHESIS CLASS W PROTEIN"/>
    <property type="match status" value="1"/>
</dbReference>
<keyword evidence="3 5" id="KW-1133">Transmembrane helix</keyword>
<organism evidence="6 7">
    <name type="scientific">Spodoptera litura</name>
    <name type="common">Asian cotton leafworm</name>
    <dbReference type="NCBI Taxonomy" id="69820"/>
    <lineage>
        <taxon>Eukaryota</taxon>
        <taxon>Metazoa</taxon>
        <taxon>Ecdysozoa</taxon>
        <taxon>Arthropoda</taxon>
        <taxon>Hexapoda</taxon>
        <taxon>Insecta</taxon>
        <taxon>Pterygota</taxon>
        <taxon>Neoptera</taxon>
        <taxon>Endopterygota</taxon>
        <taxon>Lepidoptera</taxon>
        <taxon>Glossata</taxon>
        <taxon>Ditrysia</taxon>
        <taxon>Noctuoidea</taxon>
        <taxon>Noctuidae</taxon>
        <taxon>Amphipyrinae</taxon>
        <taxon>Spodoptera</taxon>
    </lineage>
</organism>
<feature type="transmembrane region" description="Helical" evidence="5">
    <location>
        <begin position="177"/>
        <end position="197"/>
    </location>
</feature>
<evidence type="ECO:0000256" key="5">
    <source>
        <dbReference type="RuleBase" id="RU280819"/>
    </source>
</evidence>
<keyword evidence="5" id="KW-0808">Transferase</keyword>
<dbReference type="InterPro" id="IPR009447">
    <property type="entry name" value="PIGW/GWT1"/>
</dbReference>